<proteinExistence type="predicted"/>
<evidence type="ECO:0000313" key="1">
    <source>
        <dbReference type="EMBL" id="SDQ39533.1"/>
    </source>
</evidence>
<dbReference type="Proteomes" id="UP000199289">
    <property type="component" value="Unassembled WGS sequence"/>
</dbReference>
<accession>A0A1H1AIE3</accession>
<organism evidence="1 2">
    <name type="scientific">Halopelagius longus</name>
    <dbReference type="NCBI Taxonomy" id="1236180"/>
    <lineage>
        <taxon>Archaea</taxon>
        <taxon>Methanobacteriati</taxon>
        <taxon>Methanobacteriota</taxon>
        <taxon>Stenosarchaea group</taxon>
        <taxon>Halobacteria</taxon>
        <taxon>Halobacteriales</taxon>
        <taxon>Haloferacaceae</taxon>
    </lineage>
</organism>
<reference evidence="2" key="1">
    <citation type="submission" date="2016-10" db="EMBL/GenBank/DDBJ databases">
        <authorList>
            <person name="Varghese N."/>
            <person name="Submissions S."/>
        </authorList>
    </citation>
    <scope>NUCLEOTIDE SEQUENCE [LARGE SCALE GENOMIC DNA]</scope>
    <source>
        <strain evidence="2">CGMCC 1.12397</strain>
    </source>
</reference>
<name>A0A1H1AIE3_9EURY</name>
<evidence type="ECO:0008006" key="3">
    <source>
        <dbReference type="Google" id="ProtNLM"/>
    </source>
</evidence>
<sequence length="51" mass="6083">MVRKMMSGYRATVSGRCDHCEWEALSTSYTEMVKMYQDHLRAEHPKAWMRS</sequence>
<dbReference type="EMBL" id="FNKQ01000002">
    <property type="protein sequence ID" value="SDQ39533.1"/>
    <property type="molecule type" value="Genomic_DNA"/>
</dbReference>
<protein>
    <recommendedName>
        <fullName evidence="3">DUF1059 domain-containing protein</fullName>
    </recommendedName>
</protein>
<dbReference type="AlphaFoldDB" id="A0A1H1AIE3"/>
<evidence type="ECO:0000313" key="2">
    <source>
        <dbReference type="Proteomes" id="UP000199289"/>
    </source>
</evidence>
<gene>
    <name evidence="1" type="ORF">SAMN05216278_1354</name>
</gene>